<evidence type="ECO:0000313" key="3">
    <source>
        <dbReference type="Proteomes" id="UP000319257"/>
    </source>
</evidence>
<comment type="caution">
    <text evidence="2">The sequence shown here is derived from an EMBL/GenBank/DDBJ whole genome shotgun (WGS) entry which is preliminary data.</text>
</comment>
<dbReference type="Proteomes" id="UP000319257">
    <property type="component" value="Unassembled WGS sequence"/>
</dbReference>
<keyword evidence="3" id="KW-1185">Reference proteome</keyword>
<feature type="compositionally biased region" description="Low complexity" evidence="1">
    <location>
        <begin position="231"/>
        <end position="242"/>
    </location>
</feature>
<feature type="compositionally biased region" description="Polar residues" evidence="1">
    <location>
        <begin position="128"/>
        <end position="143"/>
    </location>
</feature>
<protein>
    <submittedName>
        <fullName evidence="2">Uncharacterized protein</fullName>
    </submittedName>
</protein>
<evidence type="ECO:0000256" key="1">
    <source>
        <dbReference type="SAM" id="MobiDB-lite"/>
    </source>
</evidence>
<organism evidence="2 3">
    <name type="scientific">Thyridium curvatum</name>
    <dbReference type="NCBI Taxonomy" id="1093900"/>
    <lineage>
        <taxon>Eukaryota</taxon>
        <taxon>Fungi</taxon>
        <taxon>Dikarya</taxon>
        <taxon>Ascomycota</taxon>
        <taxon>Pezizomycotina</taxon>
        <taxon>Sordariomycetes</taxon>
        <taxon>Sordariomycetidae</taxon>
        <taxon>Thyridiales</taxon>
        <taxon>Thyridiaceae</taxon>
        <taxon>Thyridium</taxon>
    </lineage>
</organism>
<reference evidence="2 3" key="1">
    <citation type="submission" date="2019-06" db="EMBL/GenBank/DDBJ databases">
        <title>Draft genome sequence of the filamentous fungus Phialemoniopsis curvata isolated from diesel fuel.</title>
        <authorList>
            <person name="Varaljay V.A."/>
            <person name="Lyon W.J."/>
            <person name="Crouch A.L."/>
            <person name="Drake C.E."/>
            <person name="Hollomon J.M."/>
            <person name="Nadeau L.J."/>
            <person name="Nunn H.S."/>
            <person name="Stevenson B.S."/>
            <person name="Bojanowski C.L."/>
            <person name="Crookes-Goodson W.J."/>
        </authorList>
    </citation>
    <scope>NUCLEOTIDE SEQUENCE [LARGE SCALE GENOMIC DNA]</scope>
    <source>
        <strain evidence="2 3">D216</strain>
    </source>
</reference>
<accession>A0A507AJK8</accession>
<feature type="region of interest" description="Disordered" evidence="1">
    <location>
        <begin position="112"/>
        <end position="249"/>
    </location>
</feature>
<dbReference type="AlphaFoldDB" id="A0A507AJK8"/>
<gene>
    <name evidence="2" type="ORF">E0L32_008565</name>
</gene>
<name>A0A507AJK8_9PEZI</name>
<sequence length="301" mass="32898">MSKRPTKTATELNMRANDDAGQTCPVVADTPEQGVNASVELQSAARKVSEENKCLRKLMKQNGISDTKVEQYLKDEIPSTDDQHSSTHPVGAGSPRSAVETAELLMRARPVVRKTSHEADALDEGAQNLKQEGDSTVNTTSLSHARAILSPPVDPKLSSPWDKHTPDGAASPRSTQYSDELEDSHFHRWDHHPPPLPPYASSSAYLHHGSEYGHHGQQFSHGHGVNPPTTPHTHYPAYTGPPHGYGYEQSMASSASYDASRTYPRISHRQTPALDWPSAGGYANIHSTSGEYHPTYPDVPF</sequence>
<feature type="region of interest" description="Disordered" evidence="1">
    <location>
        <begin position="77"/>
        <end position="97"/>
    </location>
</feature>
<evidence type="ECO:0000313" key="2">
    <source>
        <dbReference type="EMBL" id="TPX10515.1"/>
    </source>
</evidence>
<dbReference type="InParanoid" id="A0A507AJK8"/>
<dbReference type="RefSeq" id="XP_030992226.1">
    <property type="nucleotide sequence ID" value="XM_031143433.1"/>
</dbReference>
<feature type="compositionally biased region" description="Low complexity" evidence="1">
    <location>
        <begin position="215"/>
        <end position="224"/>
    </location>
</feature>
<dbReference type="GeneID" id="41976012"/>
<dbReference type="EMBL" id="SKBQ01000057">
    <property type="protein sequence ID" value="TPX10515.1"/>
    <property type="molecule type" value="Genomic_DNA"/>
</dbReference>
<feature type="region of interest" description="Disordered" evidence="1">
    <location>
        <begin position="1"/>
        <end position="28"/>
    </location>
</feature>
<feature type="compositionally biased region" description="Basic and acidic residues" evidence="1">
    <location>
        <begin position="183"/>
        <end position="193"/>
    </location>
</feature>
<dbReference type="OrthoDB" id="4505928at2759"/>
<proteinExistence type="predicted"/>